<keyword evidence="2" id="KW-0732">Signal</keyword>
<keyword evidence="4" id="KW-1185">Reference proteome</keyword>
<reference evidence="3 4" key="1">
    <citation type="submission" date="2015-11" db="EMBL/GenBank/DDBJ databases">
        <authorList>
            <person name="Zhang Y."/>
            <person name="Guo Z."/>
        </authorList>
    </citation>
    <scope>NUCLEOTIDE SEQUENCE [LARGE SCALE GENOMIC DNA]</scope>
    <source>
        <strain evidence="3 4">KCTC 12086</strain>
    </source>
</reference>
<feature type="chain" id="PRO_5006600894" description="Lipoprotein" evidence="2">
    <location>
        <begin position="33"/>
        <end position="190"/>
    </location>
</feature>
<dbReference type="STRING" id="161398.PP2015_764"/>
<evidence type="ECO:0000256" key="1">
    <source>
        <dbReference type="SAM" id="Coils"/>
    </source>
</evidence>
<organism evidence="3 4">
    <name type="scientific">Pseudoalteromonas phenolica</name>
    <dbReference type="NCBI Taxonomy" id="161398"/>
    <lineage>
        <taxon>Bacteria</taxon>
        <taxon>Pseudomonadati</taxon>
        <taxon>Pseudomonadota</taxon>
        <taxon>Gammaproteobacteria</taxon>
        <taxon>Alteromonadales</taxon>
        <taxon>Pseudoalteromonadaceae</taxon>
        <taxon>Pseudoalteromonas</taxon>
    </lineage>
</organism>
<evidence type="ECO:0000313" key="4">
    <source>
        <dbReference type="Proteomes" id="UP000061457"/>
    </source>
</evidence>
<evidence type="ECO:0000256" key="2">
    <source>
        <dbReference type="SAM" id="SignalP"/>
    </source>
</evidence>
<evidence type="ECO:0008006" key="5">
    <source>
        <dbReference type="Google" id="ProtNLM"/>
    </source>
</evidence>
<sequence>MTSTGKVTAMKIQALITVLSSAVLTACVAANAAPEKQADSDYRIQVFKDCEKVKDMPMSDSQISAYQALQNIEDTMTRLEKPVRDMDEELEVYQEQLEELADAVTYEDDNVLKIDKQKLREQKLLARKIEQIVRHHEADIRAIEKEARRIEAASMRFERAIKPSLEGLEHDQVQIINRKTAKPYRCYQHG</sequence>
<dbReference type="Proteomes" id="UP000061457">
    <property type="component" value="Chromosome I"/>
</dbReference>
<dbReference type="KEGG" id="pphe:PP2015_764"/>
<name>A0A0S2JZU3_9GAMM</name>
<feature type="signal peptide" evidence="2">
    <location>
        <begin position="1"/>
        <end position="32"/>
    </location>
</feature>
<dbReference type="EMBL" id="CP013187">
    <property type="protein sequence ID" value="ALO41283.1"/>
    <property type="molecule type" value="Genomic_DNA"/>
</dbReference>
<proteinExistence type="predicted"/>
<accession>A0A0S2JZU3</accession>
<evidence type="ECO:0000313" key="3">
    <source>
        <dbReference type="EMBL" id="ALO41283.1"/>
    </source>
</evidence>
<dbReference type="AlphaFoldDB" id="A0A0S2JZU3"/>
<dbReference type="PROSITE" id="PS51257">
    <property type="entry name" value="PROKAR_LIPOPROTEIN"/>
    <property type="match status" value="1"/>
</dbReference>
<gene>
    <name evidence="3" type="ORF">PP2015_764</name>
</gene>
<protein>
    <recommendedName>
        <fullName evidence="5">Lipoprotein</fullName>
    </recommendedName>
</protein>
<keyword evidence="1" id="KW-0175">Coiled coil</keyword>
<feature type="coiled-coil region" evidence="1">
    <location>
        <begin position="83"/>
        <end position="160"/>
    </location>
</feature>
<dbReference type="PATRIC" id="fig|161398.10.peg.777"/>